<dbReference type="Proteomes" id="UP000306324">
    <property type="component" value="Unassembled WGS sequence"/>
</dbReference>
<dbReference type="AlphaFoldDB" id="A0A5S4ENH3"/>
<organism evidence="1 2">
    <name type="scientific">Candidatus Accumulibacter phosphatis</name>
    <dbReference type="NCBI Taxonomy" id="327160"/>
    <lineage>
        <taxon>Bacteria</taxon>
        <taxon>Pseudomonadati</taxon>
        <taxon>Pseudomonadota</taxon>
        <taxon>Betaproteobacteria</taxon>
        <taxon>Candidatus Accumulibacter</taxon>
    </lineage>
</organism>
<evidence type="ECO:0000313" key="1">
    <source>
        <dbReference type="EMBL" id="TMQ76951.1"/>
    </source>
</evidence>
<accession>A0A5S4ENH3</accession>
<comment type="caution">
    <text evidence="1">The sequence shown here is derived from an EMBL/GenBank/DDBJ whole genome shotgun (WGS) entry which is preliminary data.</text>
</comment>
<proteinExistence type="predicted"/>
<name>A0A5S4ENH3_9PROT</name>
<protein>
    <submittedName>
        <fullName evidence="1">Uncharacterized protein</fullName>
    </submittedName>
</protein>
<evidence type="ECO:0000313" key="2">
    <source>
        <dbReference type="Proteomes" id="UP000306324"/>
    </source>
</evidence>
<sequence length="72" mass="8281">MQPAHYAQLELNVKTLAHRSQEIQMQLGAMKRDRTANINDCFRDAAAKVLPEKTFFVILEMAHDIKRAREVA</sequence>
<dbReference type="EMBL" id="SWAD01000036">
    <property type="protein sequence ID" value="TMQ76951.1"/>
    <property type="molecule type" value="Genomic_DNA"/>
</dbReference>
<reference evidence="1 2" key="1">
    <citation type="submission" date="2019-04" db="EMBL/GenBank/DDBJ databases">
        <title>A novel phosphate-accumulating bacterium identified in bioreactor for phosphate removal from wastewater.</title>
        <authorList>
            <person name="Kotlyarov R.Y."/>
            <person name="Beletsky A.V."/>
            <person name="Kallistova A.Y."/>
            <person name="Dorofeev A.G."/>
            <person name="Nikolaev Y.Y."/>
            <person name="Pimenov N.V."/>
            <person name="Ravin N.V."/>
            <person name="Mardanov A.V."/>
        </authorList>
    </citation>
    <scope>NUCLEOTIDE SEQUENCE [LARGE SCALE GENOMIC DNA]</scope>
    <source>
        <strain evidence="1 2">Bin19</strain>
    </source>
</reference>
<keyword evidence="2" id="KW-1185">Reference proteome</keyword>
<gene>
    <name evidence="1" type="ORF">ACCUM_3739</name>
</gene>